<dbReference type="InterPro" id="IPR028082">
    <property type="entry name" value="Peripla_BP_I"/>
</dbReference>
<dbReference type="STRING" id="550540.Fbal_0334"/>
<reference evidence="9 10" key="1">
    <citation type="journal article" date="2010" name="Stand. Genomic Sci.">
        <title>Complete genome sequence of Ferrimonas balearica type strain (PAT).</title>
        <authorList>
            <person name="Nolan M."/>
            <person name="Sikorski J."/>
            <person name="Davenport K."/>
            <person name="Lucas S."/>
            <person name="Glavina Del Rio T."/>
            <person name="Tice H."/>
            <person name="Cheng J."/>
            <person name="Goodwin L."/>
            <person name="Pitluck S."/>
            <person name="Liolios K."/>
            <person name="Ivanova N."/>
            <person name="Mavromatis K."/>
            <person name="Ovchinnikova G."/>
            <person name="Pati A."/>
            <person name="Chen A."/>
            <person name="Palaniappan K."/>
            <person name="Land M."/>
            <person name="Hauser L."/>
            <person name="Chang Y."/>
            <person name="Jeffries C."/>
            <person name="Tapia R."/>
            <person name="Brettin T."/>
            <person name="Detter J."/>
            <person name="Han C."/>
            <person name="Yasawong M."/>
            <person name="Rohde M."/>
            <person name="Tindall B."/>
            <person name="Goker M."/>
            <person name="Woyke T."/>
            <person name="Bristow J."/>
            <person name="Eisen J."/>
            <person name="Markowitz V."/>
            <person name="Hugenholtz P."/>
            <person name="Kyrpides N."/>
            <person name="Klenk H."/>
            <person name="Lapidus A."/>
        </authorList>
    </citation>
    <scope>NUCLEOTIDE SEQUENCE [LARGE SCALE GENOMIC DNA]</scope>
    <source>
        <strain evidence="10">DSM 9799 / CCM 4581 / KCTC 23876 / PAT</strain>
    </source>
</reference>
<keyword evidence="5" id="KW-0564">Palmitate</keyword>
<keyword evidence="2" id="KW-0133">Cell shape</keyword>
<dbReference type="Gene3D" id="3.40.50.2300">
    <property type="match status" value="2"/>
</dbReference>
<dbReference type="Gene3D" id="1.25.40.10">
    <property type="entry name" value="Tetratricopeptide repeat domain"/>
    <property type="match status" value="1"/>
</dbReference>
<keyword evidence="1 8" id="KW-0732">Signal</keyword>
<name>E1SMJ3_FERBD</name>
<evidence type="ECO:0000256" key="5">
    <source>
        <dbReference type="ARBA" id="ARBA00023139"/>
    </source>
</evidence>
<sequence>MRRRHLALALVVAVLAGCASGPQTPQAPTESLSLGQVSQSPNAYLQLANQNSGEVQQSYLLLAARAYLAQDQRSAAQNLLTSLAPQLPDSGPLQAEYRLLQAHILADQQQRSEALALLKWPANWSLSSAQWRDFFTLQAELQHAEGQHLAEAAARYGLTPYLSAQEQDANADALWLALSRTDEATLKAQQQQATDPVWRGWLELGWLAQHFAVQPSSLLGELARWQQANPSHPAAQRLPMDLERALSVQPYRPHQVAVLLPLSGRVASQARAIQDGLLANLLANQDQREVRFYDTGEMDAVEAYQQARADGAEFIIGPLLKPNLDKVLAQYDGQVPLLALNARDENAPSGNDLYFFSLDPETEASQAAQRIWLEGHKHPLVLASGNAIGKRMAERFVAEWAELSDDPVEIHYFGNQASMRETVQKSMHVDQSQERIKAIKALFGPKTQADFRSRRDVDALYLVANGNEVRLLKPFVDVSLSVFADPLALYGSSRAHQALDSQQSQELDGLELSDMPWLLADNPERAEAEQLWPDRQQALMRLYAMGYDSWSLIDRLAQMRVFTGYRVKGLSGDLAVQPDGELERELGWAKYRRGALKAE</sequence>
<evidence type="ECO:0000256" key="4">
    <source>
        <dbReference type="ARBA" id="ARBA00023136"/>
    </source>
</evidence>
<dbReference type="GO" id="GO:0030234">
    <property type="term" value="F:enzyme regulator activity"/>
    <property type="evidence" value="ECO:0007669"/>
    <property type="project" value="TreeGrafter"/>
</dbReference>
<gene>
    <name evidence="9" type="ordered locus">Fbal_0334</name>
</gene>
<dbReference type="Pfam" id="PF04348">
    <property type="entry name" value="LppC"/>
    <property type="match status" value="1"/>
</dbReference>
<dbReference type="CDD" id="cd06339">
    <property type="entry name" value="PBP1_YraM_LppC_lipoprotein-like"/>
    <property type="match status" value="1"/>
</dbReference>
<keyword evidence="6" id="KW-0998">Cell outer membrane</keyword>
<evidence type="ECO:0000256" key="3">
    <source>
        <dbReference type="ARBA" id="ARBA00022984"/>
    </source>
</evidence>
<protein>
    <submittedName>
        <fullName evidence="9">LppC family lipoprotein</fullName>
    </submittedName>
</protein>
<evidence type="ECO:0000256" key="6">
    <source>
        <dbReference type="ARBA" id="ARBA00023237"/>
    </source>
</evidence>
<dbReference type="KEGG" id="fbl:Fbal_0334"/>
<dbReference type="GO" id="GO:0009252">
    <property type="term" value="P:peptidoglycan biosynthetic process"/>
    <property type="evidence" value="ECO:0007669"/>
    <property type="project" value="UniProtKB-KW"/>
</dbReference>
<accession>E1SMJ3</accession>
<dbReference type="GO" id="GO:0008360">
    <property type="term" value="P:regulation of cell shape"/>
    <property type="evidence" value="ECO:0007669"/>
    <property type="project" value="UniProtKB-KW"/>
</dbReference>
<dbReference type="eggNOG" id="COG3107">
    <property type="taxonomic scope" value="Bacteria"/>
</dbReference>
<dbReference type="InterPro" id="IPR011990">
    <property type="entry name" value="TPR-like_helical_dom_sf"/>
</dbReference>
<dbReference type="GO" id="GO:0031241">
    <property type="term" value="C:periplasmic side of cell outer membrane"/>
    <property type="evidence" value="ECO:0007669"/>
    <property type="project" value="TreeGrafter"/>
</dbReference>
<keyword evidence="4" id="KW-0472">Membrane</keyword>
<dbReference type="Proteomes" id="UP000006683">
    <property type="component" value="Chromosome"/>
</dbReference>
<evidence type="ECO:0000256" key="8">
    <source>
        <dbReference type="SAM" id="SignalP"/>
    </source>
</evidence>
<dbReference type="SUPFAM" id="SSF53822">
    <property type="entry name" value="Periplasmic binding protein-like I"/>
    <property type="match status" value="1"/>
</dbReference>
<feature type="signal peptide" evidence="8">
    <location>
        <begin position="1"/>
        <end position="21"/>
    </location>
</feature>
<evidence type="ECO:0000256" key="1">
    <source>
        <dbReference type="ARBA" id="ARBA00022729"/>
    </source>
</evidence>
<keyword evidence="3" id="KW-0573">Peptidoglycan synthesis</keyword>
<evidence type="ECO:0000256" key="2">
    <source>
        <dbReference type="ARBA" id="ARBA00022960"/>
    </source>
</evidence>
<keyword evidence="10" id="KW-1185">Reference proteome</keyword>
<dbReference type="InterPro" id="IPR007443">
    <property type="entry name" value="LpoA"/>
</dbReference>
<evidence type="ECO:0000256" key="7">
    <source>
        <dbReference type="ARBA" id="ARBA00023288"/>
    </source>
</evidence>
<keyword evidence="7 9" id="KW-0449">Lipoprotein</keyword>
<dbReference type="EMBL" id="CP002209">
    <property type="protein sequence ID" value="ADN74548.1"/>
    <property type="molecule type" value="Genomic_DNA"/>
</dbReference>
<dbReference type="AlphaFoldDB" id="E1SMJ3"/>
<dbReference type="PANTHER" id="PTHR38038:SF1">
    <property type="entry name" value="PENICILLIN-BINDING PROTEIN ACTIVATOR LPOA"/>
    <property type="match status" value="1"/>
</dbReference>
<proteinExistence type="predicted"/>
<evidence type="ECO:0000313" key="9">
    <source>
        <dbReference type="EMBL" id="ADN74548.1"/>
    </source>
</evidence>
<dbReference type="HOGENOM" id="CLU_026091_1_0_6"/>
<dbReference type="Gene3D" id="1.25.40.650">
    <property type="match status" value="1"/>
</dbReference>
<dbReference type="PROSITE" id="PS51257">
    <property type="entry name" value="PROKAR_LIPOPROTEIN"/>
    <property type="match status" value="1"/>
</dbReference>
<dbReference type="PANTHER" id="PTHR38038">
    <property type="entry name" value="PENICILLIN-BINDING PROTEIN ACTIVATOR LPOA"/>
    <property type="match status" value="1"/>
</dbReference>
<organism evidence="9 10">
    <name type="scientific">Ferrimonas balearica (strain DSM 9799 / CCM 4581 / KCTC 23876 / PAT)</name>
    <dbReference type="NCBI Taxonomy" id="550540"/>
    <lineage>
        <taxon>Bacteria</taxon>
        <taxon>Pseudomonadati</taxon>
        <taxon>Pseudomonadota</taxon>
        <taxon>Gammaproteobacteria</taxon>
        <taxon>Alteromonadales</taxon>
        <taxon>Ferrimonadaceae</taxon>
        <taxon>Ferrimonas</taxon>
    </lineage>
</organism>
<feature type="chain" id="PRO_5003151214" evidence="8">
    <location>
        <begin position="22"/>
        <end position="599"/>
    </location>
</feature>
<evidence type="ECO:0000313" key="10">
    <source>
        <dbReference type="Proteomes" id="UP000006683"/>
    </source>
</evidence>